<organism evidence="3 4">
    <name type="scientific">Sulfurimonas denitrificans (strain ATCC 33889 / DSM 1251)</name>
    <name type="common">Thiomicrospira denitrificans (strain ATCC 33889 / DSM 1251)</name>
    <dbReference type="NCBI Taxonomy" id="326298"/>
    <lineage>
        <taxon>Bacteria</taxon>
        <taxon>Pseudomonadati</taxon>
        <taxon>Campylobacterota</taxon>
        <taxon>Epsilonproteobacteria</taxon>
        <taxon>Campylobacterales</taxon>
        <taxon>Sulfurimonadaceae</taxon>
        <taxon>Sulfurimonas</taxon>
    </lineage>
</organism>
<proteinExistence type="predicted"/>
<dbReference type="Pfam" id="PF06580">
    <property type="entry name" value="His_kinase"/>
    <property type="match status" value="1"/>
</dbReference>
<dbReference type="AlphaFoldDB" id="Q30S19"/>
<dbReference type="SUPFAM" id="SSF55874">
    <property type="entry name" value="ATPase domain of HSP90 chaperone/DNA topoisomerase II/histidine kinase"/>
    <property type="match status" value="1"/>
</dbReference>
<dbReference type="GO" id="GO:0016020">
    <property type="term" value="C:membrane"/>
    <property type="evidence" value="ECO:0007669"/>
    <property type="project" value="InterPro"/>
</dbReference>
<evidence type="ECO:0000313" key="4">
    <source>
        <dbReference type="Proteomes" id="UP000002714"/>
    </source>
</evidence>
<dbReference type="OrthoDB" id="2514702at2"/>
<protein>
    <submittedName>
        <fullName evidence="3">Histidine kinase internal region</fullName>
    </submittedName>
</protein>
<feature type="transmembrane region" description="Helical" evidence="1">
    <location>
        <begin position="115"/>
        <end position="134"/>
    </location>
</feature>
<evidence type="ECO:0000256" key="1">
    <source>
        <dbReference type="SAM" id="Phobius"/>
    </source>
</evidence>
<feature type="transmembrane region" description="Helical" evidence="1">
    <location>
        <begin position="12"/>
        <end position="32"/>
    </location>
</feature>
<dbReference type="EMBL" id="CP000153">
    <property type="protein sequence ID" value="ABB44212.1"/>
    <property type="molecule type" value="Genomic_DNA"/>
</dbReference>
<dbReference type="Gene3D" id="3.30.565.10">
    <property type="entry name" value="Histidine kinase-like ATPase, C-terminal domain"/>
    <property type="match status" value="1"/>
</dbReference>
<feature type="transmembrane region" description="Helical" evidence="1">
    <location>
        <begin position="75"/>
        <end position="95"/>
    </location>
</feature>
<keyword evidence="3" id="KW-0418">Kinase</keyword>
<gene>
    <name evidence="3" type="ordered locus">Suden_0934</name>
</gene>
<evidence type="ECO:0000259" key="2">
    <source>
        <dbReference type="Pfam" id="PF06580"/>
    </source>
</evidence>
<accession>Q30S19</accession>
<dbReference type="PANTHER" id="PTHR34220">
    <property type="entry name" value="SENSOR HISTIDINE KINASE YPDA"/>
    <property type="match status" value="1"/>
</dbReference>
<dbReference type="STRING" id="326298.Suden_0934"/>
<dbReference type="InterPro" id="IPR036890">
    <property type="entry name" value="HATPase_C_sf"/>
</dbReference>
<feature type="domain" description="Signal transduction histidine kinase internal region" evidence="2">
    <location>
        <begin position="154"/>
        <end position="229"/>
    </location>
</feature>
<dbReference type="KEGG" id="tdn:Suden_0934"/>
<reference evidence="3 4" key="1">
    <citation type="journal article" date="2008" name="Appl. Environ. Microbiol.">
        <title>Genome of the epsilonproteobacterial chemolithoautotroph Sulfurimonas denitrificans.</title>
        <authorList>
            <person name="Sievert S.M."/>
            <person name="Scott K.M."/>
            <person name="Klotz M.G."/>
            <person name="Chain P.S.G."/>
            <person name="Hauser L.J."/>
            <person name="Hemp J."/>
            <person name="Huegler M."/>
            <person name="Land M."/>
            <person name="Lapidus A."/>
            <person name="Larimer F.W."/>
            <person name="Lucas S."/>
            <person name="Malfatti S.A."/>
            <person name="Meyer F."/>
            <person name="Paulsen I.T."/>
            <person name="Ren Q."/>
            <person name="Simon J."/>
            <person name="Bailey K."/>
            <person name="Diaz E."/>
            <person name="Fitzpatrick K.A."/>
            <person name="Glover B."/>
            <person name="Gwatney N."/>
            <person name="Korajkic A."/>
            <person name="Long A."/>
            <person name="Mobberley J.M."/>
            <person name="Pantry S.N."/>
            <person name="Pazder G."/>
            <person name="Peterson S."/>
            <person name="Quintanilla J.D."/>
            <person name="Sprinkle R."/>
            <person name="Stephens J."/>
            <person name="Thomas P."/>
            <person name="Vaughn R."/>
            <person name="Weber M.J."/>
            <person name="Wooten L.L."/>
        </authorList>
    </citation>
    <scope>NUCLEOTIDE SEQUENCE [LARGE SCALE GENOMIC DNA]</scope>
    <source>
        <strain evidence="4">ATCC 33889 / DSM 1251</strain>
    </source>
</reference>
<keyword evidence="1" id="KW-0472">Membrane</keyword>
<dbReference type="HOGENOM" id="CLU_020473_1_1_7"/>
<dbReference type="PANTHER" id="PTHR34220:SF7">
    <property type="entry name" value="SENSOR HISTIDINE KINASE YPDA"/>
    <property type="match status" value="1"/>
</dbReference>
<keyword evidence="1" id="KW-0812">Transmembrane</keyword>
<keyword evidence="3" id="KW-0808">Transferase</keyword>
<sequence length="336" mass="38023">MYSVALHIKTEDWLYILAIGIVFAMVLSSLGYGLFEFSLLDGAIFGVILGFSITIFSLIFVSNMNKIILPNVKEFYWLPLSILFSFLSGFLGTYFGVYVAQNINIEIIPAFKNTLSTISVAIGILTYIIGALLYRFVKMRNQKDVIDKEYVQSRLRSLETQLNPHFLFNALNSIAELIHQDPQKAEMAVLKLSSFLRNSMNETALLNLGDEISNLSDYVELENIRFSQKIKLHVQRDIPACKVPKFSLQLLVENAIKHGFKNLNVDLNIWISFDERTKTLIVRNDGDKMKSTKFGVGLNNLKQRIELLCGGSIKVANSEEVTFLIILGDCSENINR</sequence>
<name>Q30S19_SULDN</name>
<evidence type="ECO:0000313" key="3">
    <source>
        <dbReference type="EMBL" id="ABB44212.1"/>
    </source>
</evidence>
<dbReference type="InterPro" id="IPR050640">
    <property type="entry name" value="Bact_2-comp_sensor_kinase"/>
</dbReference>
<dbReference type="GO" id="GO:0000155">
    <property type="term" value="F:phosphorelay sensor kinase activity"/>
    <property type="evidence" value="ECO:0007669"/>
    <property type="project" value="InterPro"/>
</dbReference>
<feature type="transmembrane region" description="Helical" evidence="1">
    <location>
        <begin position="44"/>
        <end position="63"/>
    </location>
</feature>
<keyword evidence="4" id="KW-1185">Reference proteome</keyword>
<dbReference type="eggNOG" id="COG2972">
    <property type="taxonomic scope" value="Bacteria"/>
</dbReference>
<dbReference type="RefSeq" id="WP_011372564.1">
    <property type="nucleotide sequence ID" value="NC_007575.1"/>
</dbReference>
<dbReference type="Proteomes" id="UP000002714">
    <property type="component" value="Chromosome"/>
</dbReference>
<keyword evidence="1" id="KW-1133">Transmembrane helix</keyword>
<dbReference type="InterPro" id="IPR010559">
    <property type="entry name" value="Sig_transdc_His_kin_internal"/>
</dbReference>